<protein>
    <submittedName>
        <fullName evidence="1">Uncharacterized protein</fullName>
    </submittedName>
</protein>
<geneLocation type="plasmid" evidence="1">
    <name>p104922-NDM</name>
</geneLocation>
<dbReference type="EMBL" id="MT062912">
    <property type="protein sequence ID" value="QNL32311.1"/>
    <property type="molecule type" value="Genomic_DNA"/>
</dbReference>
<evidence type="ECO:0000313" key="1">
    <source>
        <dbReference type="EMBL" id="QNL32311.1"/>
    </source>
</evidence>
<proteinExistence type="predicted"/>
<organism evidence="1">
    <name type="scientific">Raoultella ornithinolytica</name>
    <name type="common">Klebsiella ornithinolytica</name>
    <dbReference type="NCBI Taxonomy" id="54291"/>
    <lineage>
        <taxon>Bacteria</taxon>
        <taxon>Pseudomonadati</taxon>
        <taxon>Pseudomonadota</taxon>
        <taxon>Gammaproteobacteria</taxon>
        <taxon>Enterobacterales</taxon>
        <taxon>Enterobacteriaceae</taxon>
        <taxon>Klebsiella/Raoultella group</taxon>
        <taxon>Raoultella</taxon>
    </lineage>
</organism>
<sequence>MLAGFTSISTISSQHCSFSLFIHFILKSLNVYETKRIFISKY</sequence>
<dbReference type="AlphaFoldDB" id="A0A7G9A6D2"/>
<name>A0A7G9A6D2_RAOOR</name>
<reference evidence="1" key="1">
    <citation type="submission" date="2020-02" db="EMBL/GenBank/DDBJ databases">
        <authorList>
            <person name="Zhou D."/>
        </authorList>
    </citation>
    <scope>NUCLEOTIDE SEQUENCE</scope>
    <source>
        <strain evidence="1">193104922</strain>
        <plasmid evidence="1">p104922-NDM</plasmid>
    </source>
</reference>
<keyword evidence="1" id="KW-0614">Plasmid</keyword>
<accession>A0A7G9A6D2</accession>